<dbReference type="Gene3D" id="3.30.160.60">
    <property type="entry name" value="Classic Zinc Finger"/>
    <property type="match status" value="2"/>
</dbReference>
<organism evidence="2 3">
    <name type="scientific">Pieris macdunnoughi</name>
    <dbReference type="NCBI Taxonomy" id="345717"/>
    <lineage>
        <taxon>Eukaryota</taxon>
        <taxon>Metazoa</taxon>
        <taxon>Ecdysozoa</taxon>
        <taxon>Arthropoda</taxon>
        <taxon>Hexapoda</taxon>
        <taxon>Insecta</taxon>
        <taxon>Pterygota</taxon>
        <taxon>Neoptera</taxon>
        <taxon>Endopterygota</taxon>
        <taxon>Lepidoptera</taxon>
        <taxon>Glossata</taxon>
        <taxon>Ditrysia</taxon>
        <taxon>Papilionoidea</taxon>
        <taxon>Pieridae</taxon>
        <taxon>Pierinae</taxon>
        <taxon>Pieris</taxon>
    </lineage>
</organism>
<evidence type="ECO:0000313" key="2">
    <source>
        <dbReference type="EMBL" id="CAF4943683.1"/>
    </source>
</evidence>
<gene>
    <name evidence="2" type="ORF">PMACD_LOCUS14966</name>
</gene>
<feature type="domain" description="U1-type" evidence="1">
    <location>
        <begin position="530"/>
        <end position="565"/>
    </location>
</feature>
<feature type="domain" description="U1-type" evidence="1">
    <location>
        <begin position="476"/>
        <end position="511"/>
    </location>
</feature>
<dbReference type="EMBL" id="CAJOBZ010000068">
    <property type="protein sequence ID" value="CAF4943683.1"/>
    <property type="molecule type" value="Genomic_DNA"/>
</dbReference>
<dbReference type="InterPro" id="IPR003604">
    <property type="entry name" value="Matrin/U1-like-C_Znf_C2H2"/>
</dbReference>
<evidence type="ECO:0000313" key="3">
    <source>
        <dbReference type="Proteomes" id="UP000663880"/>
    </source>
</evidence>
<accession>A0A821XL05</accession>
<dbReference type="GO" id="GO:0003676">
    <property type="term" value="F:nucleic acid binding"/>
    <property type="evidence" value="ECO:0007669"/>
    <property type="project" value="InterPro"/>
</dbReference>
<comment type="caution">
    <text evidence="2">The sequence shown here is derived from an EMBL/GenBank/DDBJ whole genome shotgun (WGS) entry which is preliminary data.</text>
</comment>
<feature type="domain" description="U1-type" evidence="1">
    <location>
        <begin position="629"/>
        <end position="660"/>
    </location>
</feature>
<proteinExistence type="predicted"/>
<dbReference type="GO" id="GO:0008270">
    <property type="term" value="F:zinc ion binding"/>
    <property type="evidence" value="ECO:0007669"/>
    <property type="project" value="InterPro"/>
</dbReference>
<keyword evidence="3" id="KW-1185">Reference proteome</keyword>
<sequence>MERISRYQLQLDSMDLNYLPISFSRDFTKTAPLWSFGSDSNEYFEFEIRNKVDDNIQDSTITATCYICAIEVPKLFFKDHCKSKRHYINKCIAETALDRMQKHLQNKEDCEITNDVCDTYFCPECVVTVSQKDQKSHENLQSHKYLAMFDNLFDNLYKIYANESETKNTQDGADISHITDSSKINSIKLDWDPNDSIQYVNNKRQPDEPNVSLDSSKLDRYSISDLKALDVDCDASDTSISKTLIDKANNVLKSKEFVSEECESKSNFTSIPFDKDSFVNNELSDCISVDGDNFNCNVCYSTFNKNSLNSHINGSRHKMNKVSRVHYMMKESGNDLYCIVCCNILENSVKSAKDHCKGSNHTMLYKKILKENGIRLTRSQIHCELCDKTIPKRNEFVHIFGCKQHHKKRSNNSFCSVCDILIPNNEVKNHDNSDLHKTKLECKQDKFINGNNKAIINMTRNAETMEDTSSNETKTSEPYFCVICLVNVPNTPKNIEMHNNGASHRKKAQQYSEIIVVPESSVKSEVNEANSIYYCDICQCSLRNSSNMIAQHIIGTPHIKKLIKLQESLDTTKELPISKQGEKKAEIVCKVCKVRVPNTKTNISEHGKGKVHLNNYKLTLESENIVSDDNKHYCQACNVYIENPLKHIEEKNHKNKNKLHIKNLPFKTTLNGDETTNQLSITEAHVAEESILVKTDSTMDQNCSVSDVKTQEKIPLVSGYNNMCNENLSDPEKIDSSPSYTASDKSTLILEHENLSDPEKIDSSPSYTASDKSTLILEHENLSDPEKIDSSPSYTASDKSTLILEHENLSDPEKIDSSPSYTASDKSTLILEHENLSDPEKIDSSPSYTASDKSTLILEHENLSDPEKIDSSPSYTASDKSTLILEHDSKKTPLKIEESNTEIPSSLKEKPNVVQDDQKLLKSEWITILDGEYYCKICSTSLLNVKNHINDRMHRYLHPRFPY</sequence>
<feature type="domain" description="U1-type" evidence="1">
    <location>
        <begin position="333"/>
        <end position="368"/>
    </location>
</feature>
<dbReference type="OrthoDB" id="6927752at2759"/>
<protein>
    <recommendedName>
        <fullName evidence="1">U1-type domain-containing protein</fullName>
    </recommendedName>
</protein>
<dbReference type="SMART" id="SM00451">
    <property type="entry name" value="ZnF_U1"/>
    <property type="match status" value="9"/>
</dbReference>
<evidence type="ECO:0000259" key="1">
    <source>
        <dbReference type="SMART" id="SM00451"/>
    </source>
</evidence>
<feature type="domain" description="U1-type" evidence="1">
    <location>
        <begin position="930"/>
        <end position="961"/>
    </location>
</feature>
<dbReference type="AlphaFoldDB" id="A0A821XL05"/>
<name>A0A821XL05_9NEOP</name>
<feature type="domain" description="U1-type" evidence="1">
    <location>
        <begin position="410"/>
        <end position="443"/>
    </location>
</feature>
<reference evidence="2" key="1">
    <citation type="submission" date="2021-02" db="EMBL/GenBank/DDBJ databases">
        <authorList>
            <person name="Steward A R."/>
        </authorList>
    </citation>
    <scope>NUCLEOTIDE SEQUENCE</scope>
</reference>
<dbReference type="Proteomes" id="UP000663880">
    <property type="component" value="Unassembled WGS sequence"/>
</dbReference>
<feature type="domain" description="U1-type" evidence="1">
    <location>
        <begin position="291"/>
        <end position="325"/>
    </location>
</feature>
<feature type="domain" description="U1-type" evidence="1">
    <location>
        <begin position="117"/>
        <end position="149"/>
    </location>
</feature>
<feature type="domain" description="U1-type" evidence="1">
    <location>
        <begin position="584"/>
        <end position="619"/>
    </location>
</feature>